<dbReference type="AlphaFoldDB" id="A0A841AMV2"/>
<dbReference type="SUPFAM" id="SSF55729">
    <property type="entry name" value="Acyl-CoA N-acyltransferases (Nat)"/>
    <property type="match status" value="1"/>
</dbReference>
<evidence type="ECO:0000259" key="3">
    <source>
        <dbReference type="PROSITE" id="PS51186"/>
    </source>
</evidence>
<dbReference type="EMBL" id="JACHMJ010000001">
    <property type="protein sequence ID" value="MBB5844517.1"/>
    <property type="molecule type" value="Genomic_DNA"/>
</dbReference>
<name>A0A841AMV2_9MICO</name>
<evidence type="ECO:0000313" key="5">
    <source>
        <dbReference type="Proteomes" id="UP000536685"/>
    </source>
</evidence>
<dbReference type="PROSITE" id="PS51186">
    <property type="entry name" value="GNAT"/>
    <property type="match status" value="1"/>
</dbReference>
<comment type="caution">
    <text evidence="4">The sequence shown here is derived from an EMBL/GenBank/DDBJ whole genome shotgun (WGS) entry which is preliminary data.</text>
</comment>
<dbReference type="Proteomes" id="UP000536685">
    <property type="component" value="Unassembled WGS sequence"/>
</dbReference>
<keyword evidence="1 4" id="KW-0808">Transferase</keyword>
<evidence type="ECO:0000256" key="2">
    <source>
        <dbReference type="ARBA" id="ARBA00023315"/>
    </source>
</evidence>
<dbReference type="InterPro" id="IPR016181">
    <property type="entry name" value="Acyl_CoA_acyltransferase"/>
</dbReference>
<dbReference type="GO" id="GO:0016747">
    <property type="term" value="F:acyltransferase activity, transferring groups other than amino-acyl groups"/>
    <property type="evidence" value="ECO:0007669"/>
    <property type="project" value="InterPro"/>
</dbReference>
<organism evidence="4 5">
    <name type="scientific">Conyzicola lurida</name>
    <dbReference type="NCBI Taxonomy" id="1172621"/>
    <lineage>
        <taxon>Bacteria</taxon>
        <taxon>Bacillati</taxon>
        <taxon>Actinomycetota</taxon>
        <taxon>Actinomycetes</taxon>
        <taxon>Micrococcales</taxon>
        <taxon>Microbacteriaceae</taxon>
        <taxon>Conyzicola</taxon>
    </lineage>
</organism>
<gene>
    <name evidence="4" type="ORF">HD599_002840</name>
</gene>
<evidence type="ECO:0000313" key="4">
    <source>
        <dbReference type="EMBL" id="MBB5844517.1"/>
    </source>
</evidence>
<reference evidence="4 5" key="1">
    <citation type="submission" date="2020-08" db="EMBL/GenBank/DDBJ databases">
        <title>Sequencing the genomes of 1000 actinobacteria strains.</title>
        <authorList>
            <person name="Klenk H.-P."/>
        </authorList>
    </citation>
    <scope>NUCLEOTIDE SEQUENCE [LARGE SCALE GENOMIC DNA]</scope>
    <source>
        <strain evidence="4 5">DSM 105784</strain>
    </source>
</reference>
<accession>A0A841AMV2</accession>
<keyword evidence="2" id="KW-0012">Acyltransferase</keyword>
<dbReference type="InterPro" id="IPR050832">
    <property type="entry name" value="Bact_Acetyltransf"/>
</dbReference>
<dbReference type="InterPro" id="IPR000182">
    <property type="entry name" value="GNAT_dom"/>
</dbReference>
<proteinExistence type="predicted"/>
<evidence type="ECO:0000256" key="1">
    <source>
        <dbReference type="ARBA" id="ARBA00022679"/>
    </source>
</evidence>
<dbReference type="Gene3D" id="3.40.630.30">
    <property type="match status" value="1"/>
</dbReference>
<dbReference type="PANTHER" id="PTHR43877">
    <property type="entry name" value="AMINOALKYLPHOSPHONATE N-ACETYLTRANSFERASE-RELATED-RELATED"/>
    <property type="match status" value="1"/>
</dbReference>
<feature type="domain" description="N-acetyltransferase" evidence="3">
    <location>
        <begin position="3"/>
        <end position="176"/>
    </location>
</feature>
<keyword evidence="5" id="KW-1185">Reference proteome</keyword>
<dbReference type="RefSeq" id="WP_184238736.1">
    <property type="nucleotide sequence ID" value="NZ_JACHMJ010000001.1"/>
</dbReference>
<dbReference type="Pfam" id="PF00583">
    <property type="entry name" value="Acetyltransf_1"/>
    <property type="match status" value="1"/>
</dbReference>
<protein>
    <submittedName>
        <fullName evidence="4">GNAT superfamily N-acetyltransferase</fullName>
    </submittedName>
</protein>
<sequence>MVVSIRQAGPDDASALAQLAAVTFPLACPPHTTPEAIAAFIAQHLGEASFAGYLADPARDILIVEADGAPVGYTMSVDAETGDADVAAALTVRPSIELSKFYLLAEAHGTGASAALMEATLDAARARGAAAMWLGVNQENARANRFYDKNGFVQVGVKHFLVGENLEDDYVRERVL</sequence>